<name>J9ZW06_BACS1</name>
<dbReference type="GO" id="GO:0003677">
    <property type="term" value="F:DNA binding"/>
    <property type="evidence" value="ECO:0007669"/>
    <property type="project" value="InterPro"/>
</dbReference>
<evidence type="ECO:0000313" key="1">
    <source>
        <dbReference type="EMBL" id="AFS60632.1"/>
    </source>
</evidence>
<sequence length="145" mass="15700">MHHFVYPACLTPEEQDGGFVVTFVDLPEAITQGEDIADALRQGADCLEEAMAGRIRRHDIIPEPSPVGSACYAIALSAQMAAKAALYVALRQVGISQVELAGRLHCDEKEVRRLLDPRHASKLSRLESALAALGHQLVVGMQVTE</sequence>
<protein>
    <submittedName>
        <fullName evidence="1">Putative antitoxin</fullName>
    </submittedName>
</protein>
<organism evidence="1">
    <name type="scientific">Bacterium symbiont subsp. Theonella swinhoei (strain pTSMAC1)</name>
    <dbReference type="NCBI Taxonomy" id="1221190"/>
    <lineage>
        <taxon>Bacteria</taxon>
    </lineage>
</organism>
<dbReference type="EMBL" id="JX456532">
    <property type="protein sequence ID" value="AFS60632.1"/>
    <property type="molecule type" value="Genomic_DNA"/>
</dbReference>
<dbReference type="InterPro" id="IPR010982">
    <property type="entry name" value="Lambda_DNA-bd_dom_sf"/>
</dbReference>
<reference evidence="1" key="1">
    <citation type="journal article" date="2012" name="Science">
        <title>Metagenome mining reveals polytheonamides as posttranslationally modified ribosomal peptides.</title>
        <authorList>
            <person name="Freeman M.F."/>
            <person name="Gurgui C."/>
            <person name="Helf M.J."/>
            <person name="Morinaka B.I."/>
            <person name="Uria A.R."/>
            <person name="Oldham N.J."/>
            <person name="Sahl H.G."/>
            <person name="Matsunaga S."/>
            <person name="Piel J."/>
        </authorList>
    </citation>
    <scope>NUCLEOTIDE SEQUENCE</scope>
</reference>
<dbReference type="SUPFAM" id="SSF143100">
    <property type="entry name" value="TTHA1013/TTHA0281-like"/>
    <property type="match status" value="1"/>
</dbReference>
<dbReference type="InterPro" id="IPR035069">
    <property type="entry name" value="TTHA1013/TTHA0281-like"/>
</dbReference>
<proteinExistence type="predicted"/>
<dbReference type="AlphaFoldDB" id="J9ZW06"/>
<dbReference type="Gene3D" id="3.30.160.250">
    <property type="match status" value="1"/>
</dbReference>
<dbReference type="SUPFAM" id="SSF47413">
    <property type="entry name" value="lambda repressor-like DNA-binding domains"/>
    <property type="match status" value="1"/>
</dbReference>
<accession>J9ZW06</accession>